<dbReference type="PANTHER" id="PTHR31672">
    <property type="entry name" value="BNACNNG10540D PROTEIN"/>
    <property type="match status" value="1"/>
</dbReference>
<dbReference type="SUPFAM" id="SSF81383">
    <property type="entry name" value="F-box domain"/>
    <property type="match status" value="1"/>
</dbReference>
<evidence type="ECO:0000313" key="2">
    <source>
        <dbReference type="EMBL" id="KAL3628798.1"/>
    </source>
</evidence>
<comment type="caution">
    <text evidence="2">The sequence shown here is derived from an EMBL/GenBank/DDBJ whole genome shotgun (WGS) entry which is preliminary data.</text>
</comment>
<dbReference type="InterPro" id="IPR036047">
    <property type="entry name" value="F-box-like_dom_sf"/>
</dbReference>
<organism evidence="2 3">
    <name type="scientific">Castilleja foliolosa</name>
    <dbReference type="NCBI Taxonomy" id="1961234"/>
    <lineage>
        <taxon>Eukaryota</taxon>
        <taxon>Viridiplantae</taxon>
        <taxon>Streptophyta</taxon>
        <taxon>Embryophyta</taxon>
        <taxon>Tracheophyta</taxon>
        <taxon>Spermatophyta</taxon>
        <taxon>Magnoliopsida</taxon>
        <taxon>eudicotyledons</taxon>
        <taxon>Gunneridae</taxon>
        <taxon>Pentapetalae</taxon>
        <taxon>asterids</taxon>
        <taxon>lamiids</taxon>
        <taxon>Lamiales</taxon>
        <taxon>Orobanchaceae</taxon>
        <taxon>Pedicularideae</taxon>
        <taxon>Castillejinae</taxon>
        <taxon>Castilleja</taxon>
    </lineage>
</organism>
<keyword evidence="3" id="KW-1185">Reference proteome</keyword>
<dbReference type="InterPro" id="IPR050796">
    <property type="entry name" value="SCF_F-box_component"/>
</dbReference>
<accession>A0ABD3CFY7</accession>
<dbReference type="EMBL" id="JAVIJP010000036">
    <property type="protein sequence ID" value="KAL3628798.1"/>
    <property type="molecule type" value="Genomic_DNA"/>
</dbReference>
<dbReference type="PANTHER" id="PTHR31672:SF13">
    <property type="entry name" value="F-BOX PROTEIN CPR30-LIKE"/>
    <property type="match status" value="1"/>
</dbReference>
<evidence type="ECO:0000259" key="1">
    <source>
        <dbReference type="SMART" id="SM00256"/>
    </source>
</evidence>
<dbReference type="Pfam" id="PF00646">
    <property type="entry name" value="F-box"/>
    <property type="match status" value="1"/>
</dbReference>
<dbReference type="AlphaFoldDB" id="A0ABD3CFY7"/>
<proteinExistence type="predicted"/>
<dbReference type="Proteomes" id="UP001632038">
    <property type="component" value="Unassembled WGS sequence"/>
</dbReference>
<sequence>MPPKKSKHNQATNSAAALAACEDLMLCILARLPVKSIFQFKSVCKSWNHLLSTQEFVKLQVKLSNESKNQSFLIHRINKNDSNTISVFNIESDEEKAKILDHPFNYTQIDIVGCCRGLVCIRRDKGFVLWNPAMDLSKTVLLGFI</sequence>
<protein>
    <recommendedName>
        <fullName evidence="1">F-box domain-containing protein</fullName>
    </recommendedName>
</protein>
<dbReference type="CDD" id="cd22157">
    <property type="entry name" value="F-box_AtFBW1-like"/>
    <property type="match status" value="1"/>
</dbReference>
<dbReference type="PROSITE" id="PS51257">
    <property type="entry name" value="PROKAR_LIPOPROTEIN"/>
    <property type="match status" value="1"/>
</dbReference>
<name>A0ABD3CFY7_9LAMI</name>
<dbReference type="InterPro" id="IPR001810">
    <property type="entry name" value="F-box_dom"/>
</dbReference>
<reference evidence="3" key="1">
    <citation type="journal article" date="2024" name="IScience">
        <title>Strigolactones Initiate the Formation of Haustorium-like Structures in Castilleja.</title>
        <authorList>
            <person name="Buerger M."/>
            <person name="Peterson D."/>
            <person name="Chory J."/>
        </authorList>
    </citation>
    <scope>NUCLEOTIDE SEQUENCE [LARGE SCALE GENOMIC DNA]</scope>
</reference>
<evidence type="ECO:0000313" key="3">
    <source>
        <dbReference type="Proteomes" id="UP001632038"/>
    </source>
</evidence>
<gene>
    <name evidence="2" type="ORF">CASFOL_027844</name>
</gene>
<feature type="domain" description="F-box" evidence="1">
    <location>
        <begin position="20"/>
        <end position="60"/>
    </location>
</feature>
<dbReference type="SMART" id="SM00256">
    <property type="entry name" value="FBOX"/>
    <property type="match status" value="1"/>
</dbReference>
<dbReference type="Gene3D" id="1.20.1280.50">
    <property type="match status" value="1"/>
</dbReference>